<comment type="subcellular location">
    <subcellularLocation>
        <location evidence="1 7">Cell inner membrane</location>
        <topology evidence="1 7">Multi-pass membrane protein</topology>
    </subcellularLocation>
</comment>
<dbReference type="EMBL" id="FOSQ01000002">
    <property type="protein sequence ID" value="SFK40353.1"/>
    <property type="molecule type" value="Genomic_DNA"/>
</dbReference>
<dbReference type="PIRSF" id="PIRSF006066">
    <property type="entry name" value="HI0050"/>
    <property type="match status" value="1"/>
</dbReference>
<keyword evidence="4 7" id="KW-0812">Transmembrane</keyword>
<organism evidence="9 10">
    <name type="scientific">Falsiroseomonas stagni DSM 19981</name>
    <dbReference type="NCBI Taxonomy" id="1123062"/>
    <lineage>
        <taxon>Bacteria</taxon>
        <taxon>Pseudomonadati</taxon>
        <taxon>Pseudomonadota</taxon>
        <taxon>Alphaproteobacteria</taxon>
        <taxon>Acetobacterales</taxon>
        <taxon>Roseomonadaceae</taxon>
        <taxon>Falsiroseomonas</taxon>
    </lineage>
</organism>
<name>A0A1I3Z8M2_9PROT</name>
<dbReference type="AlphaFoldDB" id="A0A1I3Z8M2"/>
<dbReference type="STRING" id="1123062.SAMN02745775_102284"/>
<dbReference type="Pfam" id="PF06808">
    <property type="entry name" value="DctM"/>
    <property type="match status" value="1"/>
</dbReference>
<sequence length="425" mass="44821">MSGMMLTVMLVLFAASIPVAIAIGLAAVVGIQGYTSFPLIVAAQQLFVALDKFPLAAIPFFILAGNLMDVGGISRRLVEFARSIVGGIQGGLPATCVVTCMIFAAISGSSVATTFAVGAIMIPALVRAGYPVAFAAALQATAAELGVIIPPSIPMILYGVTTQTSIPELFIAGFGPGALIGGALIATVLVWCRIKGWGKQDGEGRLPFLVAARQAGFALLMPVVILGGIYGGITTPTEASVIAVVYAIIVGMFLHRELGWRDLYPIFRKSVISSAVIMFIIACAALFSWLLNRQGVPDLAAAWLVETFDGPGLYLLGVNIFLFIVGMFVETSASIIVLAPILQEAAERFGIDGVHFGTIMVVNLAMGMITPPFGVNLFAAAQVANTSVDQMMRYLPIFIGVIFACLMVITYVPWITLSLPHLVFR</sequence>
<feature type="domain" description="TRAP C4-dicarboxylate transport system permease DctM subunit" evidence="8">
    <location>
        <begin position="7"/>
        <end position="415"/>
    </location>
</feature>
<feature type="transmembrane region" description="Helical" evidence="7">
    <location>
        <begin position="270"/>
        <end position="291"/>
    </location>
</feature>
<accession>A0A1I3Z8M2</accession>
<feature type="transmembrane region" description="Helical" evidence="7">
    <location>
        <begin position="112"/>
        <end position="130"/>
    </location>
</feature>
<dbReference type="NCBIfam" id="TIGR00786">
    <property type="entry name" value="dctM"/>
    <property type="match status" value="1"/>
</dbReference>
<feature type="transmembrane region" description="Helical" evidence="7">
    <location>
        <begin position="239"/>
        <end position="258"/>
    </location>
</feature>
<keyword evidence="3 7" id="KW-0997">Cell inner membrane</keyword>
<dbReference type="PANTHER" id="PTHR33362">
    <property type="entry name" value="SIALIC ACID TRAP TRANSPORTER PERMEASE PROTEIN SIAT-RELATED"/>
    <property type="match status" value="1"/>
</dbReference>
<reference evidence="9 10" key="1">
    <citation type="submission" date="2016-10" db="EMBL/GenBank/DDBJ databases">
        <authorList>
            <person name="de Groot N.N."/>
        </authorList>
    </citation>
    <scope>NUCLEOTIDE SEQUENCE [LARGE SCALE GENOMIC DNA]</scope>
    <source>
        <strain evidence="9 10">DSM 19981</strain>
    </source>
</reference>
<keyword evidence="2" id="KW-1003">Cell membrane</keyword>
<feature type="transmembrane region" description="Helical" evidence="7">
    <location>
        <begin position="169"/>
        <end position="194"/>
    </location>
</feature>
<dbReference type="GO" id="GO:0005886">
    <property type="term" value="C:plasma membrane"/>
    <property type="evidence" value="ECO:0007669"/>
    <property type="project" value="UniProtKB-SubCell"/>
</dbReference>
<dbReference type="InterPro" id="IPR010656">
    <property type="entry name" value="DctM"/>
</dbReference>
<comment type="caution">
    <text evidence="7">Lacks conserved residue(s) required for the propagation of feature annotation.</text>
</comment>
<comment type="function">
    <text evidence="7">Part of the tripartite ATP-independent periplasmic (TRAP) transport system.</text>
</comment>
<evidence type="ECO:0000256" key="4">
    <source>
        <dbReference type="ARBA" id="ARBA00022692"/>
    </source>
</evidence>
<feature type="transmembrane region" description="Helical" evidence="7">
    <location>
        <begin position="394"/>
        <end position="417"/>
    </location>
</feature>
<keyword evidence="10" id="KW-1185">Reference proteome</keyword>
<keyword evidence="5 7" id="KW-1133">Transmembrane helix</keyword>
<evidence type="ECO:0000256" key="1">
    <source>
        <dbReference type="ARBA" id="ARBA00004429"/>
    </source>
</evidence>
<feature type="transmembrane region" description="Helical" evidence="7">
    <location>
        <begin position="215"/>
        <end position="233"/>
    </location>
</feature>
<proteinExistence type="inferred from homology"/>
<evidence type="ECO:0000313" key="10">
    <source>
        <dbReference type="Proteomes" id="UP000199473"/>
    </source>
</evidence>
<feature type="transmembrane region" description="Helical" evidence="7">
    <location>
        <begin position="46"/>
        <end position="68"/>
    </location>
</feature>
<evidence type="ECO:0000313" key="9">
    <source>
        <dbReference type="EMBL" id="SFK40353.1"/>
    </source>
</evidence>
<feature type="transmembrane region" description="Helical" evidence="7">
    <location>
        <begin position="311"/>
        <end position="342"/>
    </location>
</feature>
<evidence type="ECO:0000256" key="2">
    <source>
        <dbReference type="ARBA" id="ARBA00022475"/>
    </source>
</evidence>
<feature type="transmembrane region" description="Helical" evidence="7">
    <location>
        <begin position="354"/>
        <end position="374"/>
    </location>
</feature>
<dbReference type="InterPro" id="IPR004681">
    <property type="entry name" value="TRAP_DctM"/>
</dbReference>
<dbReference type="OrthoDB" id="7350150at2"/>
<evidence type="ECO:0000256" key="3">
    <source>
        <dbReference type="ARBA" id="ARBA00022519"/>
    </source>
</evidence>
<evidence type="ECO:0000256" key="7">
    <source>
        <dbReference type="RuleBase" id="RU369079"/>
    </source>
</evidence>
<evidence type="ECO:0000256" key="6">
    <source>
        <dbReference type="ARBA" id="ARBA00023136"/>
    </source>
</evidence>
<gene>
    <name evidence="9" type="ORF">SAMN02745775_102284</name>
</gene>
<evidence type="ECO:0000256" key="5">
    <source>
        <dbReference type="ARBA" id="ARBA00022989"/>
    </source>
</evidence>
<feature type="transmembrane region" description="Helical" evidence="7">
    <location>
        <begin position="137"/>
        <end position="157"/>
    </location>
</feature>
<keyword evidence="6 7" id="KW-0472">Membrane</keyword>
<dbReference type="Proteomes" id="UP000199473">
    <property type="component" value="Unassembled WGS sequence"/>
</dbReference>
<evidence type="ECO:0000259" key="8">
    <source>
        <dbReference type="Pfam" id="PF06808"/>
    </source>
</evidence>
<dbReference type="PANTHER" id="PTHR33362:SF5">
    <property type="entry name" value="C4-DICARBOXYLATE TRAP TRANSPORTER LARGE PERMEASE PROTEIN DCTM"/>
    <property type="match status" value="1"/>
</dbReference>
<protein>
    <recommendedName>
        <fullName evidence="7">TRAP transporter large permease protein</fullName>
    </recommendedName>
</protein>
<keyword evidence="7" id="KW-0813">Transport</keyword>
<comment type="similarity">
    <text evidence="7">Belongs to the TRAP transporter large permease family.</text>
</comment>
<comment type="subunit">
    <text evidence="7">The complex comprises the extracytoplasmic solute receptor protein and the two transmembrane proteins.</text>
</comment>
<dbReference type="GO" id="GO:0022857">
    <property type="term" value="F:transmembrane transporter activity"/>
    <property type="evidence" value="ECO:0007669"/>
    <property type="project" value="UniProtKB-UniRule"/>
</dbReference>